<dbReference type="KEGG" id="nmv:NITMOv2_0284"/>
<evidence type="ECO:0000313" key="3">
    <source>
        <dbReference type="Proteomes" id="UP000069205"/>
    </source>
</evidence>
<comment type="function">
    <text evidence="1">Could be involved in insertion of integral membrane proteins into the membrane.</text>
</comment>
<dbReference type="NCBIfam" id="TIGR00278">
    <property type="entry name" value="membrane protein insertion efficiency factor YidD"/>
    <property type="match status" value="1"/>
</dbReference>
<keyword evidence="3" id="KW-1185">Reference proteome</keyword>
<dbReference type="OrthoDB" id="9801753at2"/>
<dbReference type="SMART" id="SM01234">
    <property type="entry name" value="Haemolytic"/>
    <property type="match status" value="1"/>
</dbReference>
<dbReference type="GO" id="GO:0005886">
    <property type="term" value="C:plasma membrane"/>
    <property type="evidence" value="ECO:0007669"/>
    <property type="project" value="UniProtKB-SubCell"/>
</dbReference>
<dbReference type="InterPro" id="IPR002696">
    <property type="entry name" value="Membr_insert_effic_factor_YidD"/>
</dbReference>
<dbReference type="PANTHER" id="PTHR33383">
    <property type="entry name" value="MEMBRANE PROTEIN INSERTION EFFICIENCY FACTOR-RELATED"/>
    <property type="match status" value="1"/>
</dbReference>
<proteinExistence type="inferred from homology"/>
<keyword evidence="1" id="KW-1003">Cell membrane</keyword>
<organism evidence="2 3">
    <name type="scientific">Nitrospira moscoviensis</name>
    <dbReference type="NCBI Taxonomy" id="42253"/>
    <lineage>
        <taxon>Bacteria</taxon>
        <taxon>Pseudomonadati</taxon>
        <taxon>Nitrospirota</taxon>
        <taxon>Nitrospiria</taxon>
        <taxon>Nitrospirales</taxon>
        <taxon>Nitrospiraceae</taxon>
        <taxon>Nitrospira</taxon>
    </lineage>
</organism>
<dbReference type="PANTHER" id="PTHR33383:SF1">
    <property type="entry name" value="MEMBRANE PROTEIN INSERTION EFFICIENCY FACTOR-RELATED"/>
    <property type="match status" value="1"/>
</dbReference>
<dbReference type="STRING" id="42253.NITMOv2_0284"/>
<reference evidence="2 3" key="1">
    <citation type="journal article" date="2015" name="Proc. Natl. Acad. Sci. U.S.A.">
        <title>Expanded metabolic versatility of ubiquitous nitrite-oxidizing bacteria from the genus Nitrospira.</title>
        <authorList>
            <person name="Koch H."/>
            <person name="Lucker S."/>
            <person name="Albertsen M."/>
            <person name="Kitzinger K."/>
            <person name="Herbold C."/>
            <person name="Spieck E."/>
            <person name="Nielsen P.H."/>
            <person name="Wagner M."/>
            <person name="Daims H."/>
        </authorList>
    </citation>
    <scope>NUCLEOTIDE SEQUENCE [LARGE SCALE GENOMIC DNA]</scope>
    <source>
        <strain evidence="2 3">NSP M-1</strain>
    </source>
</reference>
<dbReference type="PATRIC" id="fig|42253.5.peg.275"/>
<dbReference type="Pfam" id="PF01809">
    <property type="entry name" value="YidD"/>
    <property type="match status" value="1"/>
</dbReference>
<name>A0A0K2G6Z3_NITMO</name>
<dbReference type="HAMAP" id="MF_00386">
    <property type="entry name" value="UPF0161_YidD"/>
    <property type="match status" value="1"/>
</dbReference>
<sequence>MGGDATENARGAVEAGLMRGLCLSLIQGYRVLVSPLLGPACRFEPTCSRYAMEAVCRYGVLRGCGMAVWRLLKCHPFHPGGEDPVR</sequence>
<protein>
    <recommendedName>
        <fullName evidence="1">Putative membrane protein insertion efficiency factor</fullName>
    </recommendedName>
</protein>
<accession>A0A0K2G6Z3</accession>
<evidence type="ECO:0000313" key="2">
    <source>
        <dbReference type="EMBL" id="ALA56723.1"/>
    </source>
</evidence>
<evidence type="ECO:0000256" key="1">
    <source>
        <dbReference type="HAMAP-Rule" id="MF_00386"/>
    </source>
</evidence>
<dbReference type="AlphaFoldDB" id="A0A0K2G6Z3"/>
<keyword evidence="1" id="KW-0472">Membrane</keyword>
<gene>
    <name evidence="2" type="ORF">NITMOv2_0284</name>
</gene>
<comment type="similarity">
    <text evidence="1">Belongs to the UPF0161 family.</text>
</comment>
<dbReference type="EMBL" id="CP011801">
    <property type="protein sequence ID" value="ALA56723.1"/>
    <property type="molecule type" value="Genomic_DNA"/>
</dbReference>
<dbReference type="Proteomes" id="UP000069205">
    <property type="component" value="Chromosome"/>
</dbReference>
<comment type="subcellular location">
    <subcellularLocation>
        <location evidence="1">Cell membrane</location>
        <topology evidence="1">Peripheral membrane protein</topology>
        <orientation evidence="1">Cytoplasmic side</orientation>
    </subcellularLocation>
</comment>